<dbReference type="Proteomes" id="UP001196980">
    <property type="component" value="Unassembled WGS sequence"/>
</dbReference>
<keyword evidence="1" id="KW-0732">Signal</keyword>
<keyword evidence="4" id="KW-1185">Reference proteome</keyword>
<evidence type="ECO:0000256" key="1">
    <source>
        <dbReference type="ARBA" id="ARBA00022729"/>
    </source>
</evidence>
<dbReference type="Gene3D" id="2.130.10.130">
    <property type="entry name" value="Integrin alpha, N-terminal"/>
    <property type="match status" value="1"/>
</dbReference>
<evidence type="ECO:0000313" key="3">
    <source>
        <dbReference type="EMBL" id="MBV6340267.1"/>
    </source>
</evidence>
<keyword evidence="2" id="KW-0812">Transmembrane</keyword>
<accession>A0ABS6RV00</accession>
<comment type="caution">
    <text evidence="3">The sequence shown here is derived from an EMBL/GenBank/DDBJ whole genome shotgun (WGS) entry which is preliminary data.</text>
</comment>
<reference evidence="3 4" key="1">
    <citation type="journal article" date="2020" name="J Geophys Res Biogeosci">
        <title>Magnetotaxis as an Adaptation to Enable Bacterial Shuttling of Microbial Sulfur and Sulfur Cycling Across Aquatic Oxic#Anoxic Interfaces.</title>
        <authorList>
            <person name="Li J."/>
            <person name="Liu P."/>
            <person name="Wang J."/>
            <person name="Roberts A.P."/>
            <person name="Pan Y."/>
        </authorList>
    </citation>
    <scope>NUCLEOTIDE SEQUENCE [LARGE SCALE GENOMIC DNA]</scope>
    <source>
        <strain evidence="3 4">MYR-1_YQ</strain>
    </source>
</reference>
<dbReference type="InterPro" id="IPR013517">
    <property type="entry name" value="FG-GAP"/>
</dbReference>
<feature type="transmembrane region" description="Helical" evidence="2">
    <location>
        <begin position="12"/>
        <end position="33"/>
    </location>
</feature>
<keyword evidence="2" id="KW-0472">Membrane</keyword>
<evidence type="ECO:0000313" key="4">
    <source>
        <dbReference type="Proteomes" id="UP001196980"/>
    </source>
</evidence>
<name>A0ABS6RV00_9BACT</name>
<evidence type="ECO:0000256" key="2">
    <source>
        <dbReference type="SAM" id="Phobius"/>
    </source>
</evidence>
<dbReference type="PANTHER" id="PTHR46580">
    <property type="entry name" value="SENSOR KINASE-RELATED"/>
    <property type="match status" value="1"/>
</dbReference>
<organism evidence="3 4">
    <name type="scientific">Candidatus Magnetobacterium casense</name>
    <dbReference type="NCBI Taxonomy" id="1455061"/>
    <lineage>
        <taxon>Bacteria</taxon>
        <taxon>Pseudomonadati</taxon>
        <taxon>Nitrospirota</taxon>
        <taxon>Thermodesulfovibrionia</taxon>
        <taxon>Thermodesulfovibrionales</taxon>
        <taxon>Candidatus Magnetobacteriaceae</taxon>
        <taxon>Candidatus Magnetobacterium</taxon>
    </lineage>
</organism>
<dbReference type="Pfam" id="PF13517">
    <property type="entry name" value="FG-GAP_3"/>
    <property type="match status" value="1"/>
</dbReference>
<sequence>MEISCSLKRVRVATSVIFSSIVILCLSVVLAVLQTAPVFALPTLEGCGMFPVNNIWNTPVDKLPLDANSAAYVTTIGASRGVHPDFGSGTWEGRPIGIPYNVVSGTQAKVSVSFEYADESDPGPYPIPPGALIEGGDQSTGDRHILVVDKDNCMLYELYAAYPQTDGSWTAGSGAIFDLRSNALRPQTWTSADAAGLPILPGLVRYDEVAAGEIRHAIRFTVPQTRNTYLWPARHKASSLTGTNYPPMGQRFRLKASFDTSGFSHNTRVILDALKKYGMIIADNGSSWYLSGVPDPRWNNDTLVSEFSKVHGSDFEAVDESALMVNINSGQTKGATIKDDFNSDGNSDILWYNTDTGEVALWLLKNGAISDTVPLAAVDTRWQIKGKGDFNGDGNSDILWQNTQTNQVAVWLLDKGTIKSATAMGIADTPWQFKDIGDYNGDGTSDVLWQNSTTGTVAIWLINNAVVVSPAIPATVGAPWVIK</sequence>
<dbReference type="SUPFAM" id="SSF69318">
    <property type="entry name" value="Integrin alpha N-terminal domain"/>
    <property type="match status" value="1"/>
</dbReference>
<keyword evidence="2" id="KW-1133">Transmembrane helix</keyword>
<gene>
    <name evidence="3" type="ORF">HWQ67_01585</name>
</gene>
<dbReference type="EMBL" id="JABXWD010000015">
    <property type="protein sequence ID" value="MBV6340267.1"/>
    <property type="molecule type" value="Genomic_DNA"/>
</dbReference>
<proteinExistence type="predicted"/>
<dbReference type="PANTHER" id="PTHR46580:SF2">
    <property type="entry name" value="MAM DOMAIN-CONTAINING PROTEIN"/>
    <property type="match status" value="1"/>
</dbReference>
<dbReference type="InterPro" id="IPR028994">
    <property type="entry name" value="Integrin_alpha_N"/>
</dbReference>
<protein>
    <submittedName>
        <fullName evidence="3">VCBS repeat-containing protein</fullName>
    </submittedName>
</protein>